<reference evidence="2 3" key="1">
    <citation type="submission" date="2023-10" db="EMBL/GenBank/DDBJ databases">
        <title>Characterization of rhizosphere-enriched actinobacteria from wheat plants lab-grown on chernevaya soil.</title>
        <authorList>
            <person name="Tikhonova E.N."/>
            <person name="Konopkin A."/>
            <person name="Kravchenko I.K."/>
        </authorList>
    </citation>
    <scope>NUCLEOTIDE SEQUENCE [LARGE SCALE GENOMIC DNA]</scope>
    <source>
        <strain evidence="2 3">RR29</strain>
    </source>
</reference>
<dbReference type="Proteomes" id="UP001187346">
    <property type="component" value="Unassembled WGS sequence"/>
</dbReference>
<dbReference type="InterPro" id="IPR052019">
    <property type="entry name" value="F420H2_bilvrd_red/Heme_oxyg"/>
</dbReference>
<dbReference type="SUPFAM" id="SSF50475">
    <property type="entry name" value="FMN-binding split barrel"/>
    <property type="match status" value="1"/>
</dbReference>
<dbReference type="InterPro" id="IPR012349">
    <property type="entry name" value="Split_barrel_FMN-bd"/>
</dbReference>
<dbReference type="InterPro" id="IPR019965">
    <property type="entry name" value="PPOX_F420-dep_Rv2061_put"/>
</dbReference>
<dbReference type="PANTHER" id="PTHR35176">
    <property type="entry name" value="HEME OXYGENASE HI_0854-RELATED"/>
    <property type="match status" value="1"/>
</dbReference>
<keyword evidence="1 2" id="KW-0560">Oxidoreductase</keyword>
<dbReference type="EMBL" id="JAWMAJ010000001">
    <property type="protein sequence ID" value="MDV7214448.1"/>
    <property type="molecule type" value="Genomic_DNA"/>
</dbReference>
<sequence>MTTPRSDFDQALDRIGRGSHVSLTTFRRNGQAVPTPVGGLVQDDTRYVLTPPETGKVKRIRNNPQVTIAPCDMKGTVPVGVPAVPATARLLDPAATARVQELMRRRFFMYRLVRLLDRALGRERRLVAIAIAIAVTVVEGCSA</sequence>
<proteinExistence type="predicted"/>
<dbReference type="RefSeq" id="WP_317769622.1">
    <property type="nucleotide sequence ID" value="NZ_JAWMAJ010000001.1"/>
</dbReference>
<name>A0ABU4F383_9ACTN</name>
<dbReference type="Gene3D" id="2.30.110.10">
    <property type="entry name" value="Electron Transport, Fmn-binding Protein, Chain A"/>
    <property type="match status" value="1"/>
</dbReference>
<dbReference type="EC" id="1.-.-.-" evidence="2"/>
<accession>A0ABU4F383</accession>
<dbReference type="PANTHER" id="PTHR35176:SF11">
    <property type="entry name" value="PYRIDOXAMINE 5'-PHOSPHATE OXIDASE FAMILY PROTEIN"/>
    <property type="match status" value="1"/>
</dbReference>
<protein>
    <submittedName>
        <fullName evidence="2">PPOX class F420-dependent oxidoreductase</fullName>
        <ecNumber evidence="2">1.-.-.-</ecNumber>
    </submittedName>
</protein>
<keyword evidence="3" id="KW-1185">Reference proteome</keyword>
<dbReference type="GO" id="GO:0016491">
    <property type="term" value="F:oxidoreductase activity"/>
    <property type="evidence" value="ECO:0007669"/>
    <property type="project" value="UniProtKB-KW"/>
</dbReference>
<evidence type="ECO:0000313" key="2">
    <source>
        <dbReference type="EMBL" id="MDV7214448.1"/>
    </source>
</evidence>
<gene>
    <name evidence="2" type="ORF">R5A26_00635</name>
</gene>
<organism evidence="2 3">
    <name type="scientific">Streptomyces prunicolor</name>
    <dbReference type="NCBI Taxonomy" id="67348"/>
    <lineage>
        <taxon>Bacteria</taxon>
        <taxon>Bacillati</taxon>
        <taxon>Actinomycetota</taxon>
        <taxon>Actinomycetes</taxon>
        <taxon>Kitasatosporales</taxon>
        <taxon>Streptomycetaceae</taxon>
        <taxon>Streptomyces</taxon>
    </lineage>
</organism>
<comment type="caution">
    <text evidence="2">The sequence shown here is derived from an EMBL/GenBank/DDBJ whole genome shotgun (WGS) entry which is preliminary data.</text>
</comment>
<evidence type="ECO:0000313" key="3">
    <source>
        <dbReference type="Proteomes" id="UP001187346"/>
    </source>
</evidence>
<dbReference type="NCBIfam" id="TIGR03666">
    <property type="entry name" value="Rv2061_F420"/>
    <property type="match status" value="1"/>
</dbReference>
<evidence type="ECO:0000256" key="1">
    <source>
        <dbReference type="ARBA" id="ARBA00023002"/>
    </source>
</evidence>